<keyword evidence="3" id="KW-0288">FMN</keyword>
<dbReference type="PANTHER" id="PTHR33798">
    <property type="entry name" value="FLAVOPROTEIN OXYGENASE"/>
    <property type="match status" value="1"/>
</dbReference>
<dbReference type="SMART" id="SM00903">
    <property type="entry name" value="Flavin_Reduct"/>
    <property type="match status" value="1"/>
</dbReference>
<comment type="caution">
    <text evidence="7">The sequence shown here is derived from an EMBL/GenBank/DDBJ whole genome shotgun (WGS) entry which is preliminary data.</text>
</comment>
<feature type="region of interest" description="Disordered" evidence="5">
    <location>
        <begin position="1"/>
        <end position="52"/>
    </location>
</feature>
<name>A0ABR2Z4M3_9CHLO</name>
<evidence type="ECO:0000313" key="7">
    <source>
        <dbReference type="EMBL" id="KAK9918923.1"/>
    </source>
</evidence>
<protein>
    <recommendedName>
        <fullName evidence="6">Flavin reductase like domain-containing protein</fullName>
    </recommendedName>
</protein>
<dbReference type="Proteomes" id="UP001491310">
    <property type="component" value="Unassembled WGS sequence"/>
</dbReference>
<dbReference type="SUPFAM" id="SSF50475">
    <property type="entry name" value="FMN-binding split barrel"/>
    <property type="match status" value="1"/>
</dbReference>
<gene>
    <name evidence="7" type="ORF">WJX75_008062</name>
</gene>
<organism evidence="7 8">
    <name type="scientific">Coccomyxa subellipsoidea</name>
    <dbReference type="NCBI Taxonomy" id="248742"/>
    <lineage>
        <taxon>Eukaryota</taxon>
        <taxon>Viridiplantae</taxon>
        <taxon>Chlorophyta</taxon>
        <taxon>core chlorophytes</taxon>
        <taxon>Trebouxiophyceae</taxon>
        <taxon>Trebouxiophyceae incertae sedis</taxon>
        <taxon>Coccomyxaceae</taxon>
        <taxon>Coccomyxa</taxon>
    </lineage>
</organism>
<keyword evidence="2" id="KW-0285">Flavoprotein</keyword>
<dbReference type="Gene3D" id="2.30.110.10">
    <property type="entry name" value="Electron Transport, Fmn-binding Protein, Chain A"/>
    <property type="match status" value="1"/>
</dbReference>
<dbReference type="PANTHER" id="PTHR33798:SF5">
    <property type="entry name" value="FLAVIN REDUCTASE LIKE DOMAIN-CONTAINING PROTEIN"/>
    <property type="match status" value="1"/>
</dbReference>
<evidence type="ECO:0000256" key="5">
    <source>
        <dbReference type="SAM" id="MobiDB-lite"/>
    </source>
</evidence>
<dbReference type="EMBL" id="JALJOT010000001">
    <property type="protein sequence ID" value="KAK9918923.1"/>
    <property type="molecule type" value="Genomic_DNA"/>
</dbReference>
<dbReference type="Pfam" id="PF01613">
    <property type="entry name" value="Flavin_Reduct"/>
    <property type="match status" value="1"/>
</dbReference>
<comment type="cofactor">
    <cofactor evidence="1">
        <name>FMN</name>
        <dbReference type="ChEBI" id="CHEBI:58210"/>
    </cofactor>
</comment>
<evidence type="ECO:0000256" key="4">
    <source>
        <dbReference type="ARBA" id="ARBA00038054"/>
    </source>
</evidence>
<accession>A0ABR2Z4M3</accession>
<reference evidence="7 8" key="1">
    <citation type="journal article" date="2024" name="Nat. Commun.">
        <title>Phylogenomics reveals the evolutionary origins of lichenization in chlorophyte algae.</title>
        <authorList>
            <person name="Puginier C."/>
            <person name="Libourel C."/>
            <person name="Otte J."/>
            <person name="Skaloud P."/>
            <person name="Haon M."/>
            <person name="Grisel S."/>
            <person name="Petersen M."/>
            <person name="Berrin J.G."/>
            <person name="Delaux P.M."/>
            <person name="Dal Grande F."/>
            <person name="Keller J."/>
        </authorList>
    </citation>
    <scope>NUCLEOTIDE SEQUENCE [LARGE SCALE GENOMIC DNA]</scope>
    <source>
        <strain evidence="7 8">SAG 216-7</strain>
    </source>
</reference>
<feature type="compositionally biased region" description="Basic and acidic residues" evidence="5">
    <location>
        <begin position="29"/>
        <end position="46"/>
    </location>
</feature>
<dbReference type="InterPro" id="IPR002563">
    <property type="entry name" value="Flavin_Rdtase-like_dom"/>
</dbReference>
<proteinExistence type="inferred from homology"/>
<keyword evidence="8" id="KW-1185">Reference proteome</keyword>
<evidence type="ECO:0000313" key="8">
    <source>
        <dbReference type="Proteomes" id="UP001491310"/>
    </source>
</evidence>
<evidence type="ECO:0000256" key="3">
    <source>
        <dbReference type="ARBA" id="ARBA00022643"/>
    </source>
</evidence>
<dbReference type="InterPro" id="IPR012349">
    <property type="entry name" value="Split_barrel_FMN-bd"/>
</dbReference>
<sequence length="272" mass="30223">MMSSAVDHISNEKRSRKIPIDGEGTLVPKVEHLPIPHPDWKPESGEKQSMPYEGQPFRSLDPEVWRHKLYPFVVTAVVPRPIALLSTISKEGVGNLAPYSFFNIMSCDPPYVCIGALTTRGRPGEGIKDSHQNINETGEFVVNVVSHWMLEAANVTCGDFEHNESEWEAANLTPLPSLKVKPPRVAESAVHLECLLRHQYPVINKEGKTHAYILIGEVVMMHASEGVMGEDDKGRPCIETEQLAPISRLGNPRYGLTVATIDMEMAKHETLT</sequence>
<evidence type="ECO:0000256" key="1">
    <source>
        <dbReference type="ARBA" id="ARBA00001917"/>
    </source>
</evidence>
<evidence type="ECO:0000259" key="6">
    <source>
        <dbReference type="SMART" id="SM00903"/>
    </source>
</evidence>
<comment type="similarity">
    <text evidence="4">Belongs to the flavoredoxin family.</text>
</comment>
<evidence type="ECO:0000256" key="2">
    <source>
        <dbReference type="ARBA" id="ARBA00022630"/>
    </source>
</evidence>
<feature type="domain" description="Flavin reductase like" evidence="6">
    <location>
        <begin position="75"/>
        <end position="230"/>
    </location>
</feature>